<gene>
    <name evidence="9" type="ORF">M878_42550</name>
</gene>
<evidence type="ECO:0000259" key="8">
    <source>
        <dbReference type="Pfam" id="PF01435"/>
    </source>
</evidence>
<keyword evidence="7" id="KW-0472">Membrane</keyword>
<evidence type="ECO:0000313" key="10">
    <source>
        <dbReference type="Proteomes" id="UP000017984"/>
    </source>
</evidence>
<keyword evidence="4 6" id="KW-0862">Zinc</keyword>
<feature type="domain" description="Peptidase M48" evidence="8">
    <location>
        <begin position="58"/>
        <end position="128"/>
    </location>
</feature>
<dbReference type="HOGENOM" id="CLU_056335_0_0_11"/>
<comment type="cofactor">
    <cofactor evidence="6">
        <name>Zn(2+)</name>
        <dbReference type="ChEBI" id="CHEBI:29105"/>
    </cofactor>
    <text evidence="6">Binds 1 zinc ion per subunit.</text>
</comment>
<dbReference type="AlphaFoldDB" id="V6JH89"/>
<evidence type="ECO:0000256" key="2">
    <source>
        <dbReference type="ARBA" id="ARBA00022723"/>
    </source>
</evidence>
<dbReference type="GO" id="GO:0004222">
    <property type="term" value="F:metalloendopeptidase activity"/>
    <property type="evidence" value="ECO:0007669"/>
    <property type="project" value="InterPro"/>
</dbReference>
<dbReference type="Gene3D" id="3.30.2010.10">
    <property type="entry name" value="Metalloproteases ('zincins'), catalytic domain"/>
    <property type="match status" value="1"/>
</dbReference>
<keyword evidence="1 6" id="KW-0645">Protease</keyword>
<dbReference type="InterPro" id="IPR001915">
    <property type="entry name" value="Peptidase_M48"/>
</dbReference>
<organism evidence="9 10">
    <name type="scientific">Streptomyces roseochromogenus subsp. oscitans DS 12.976</name>
    <dbReference type="NCBI Taxonomy" id="1352936"/>
    <lineage>
        <taxon>Bacteria</taxon>
        <taxon>Bacillati</taxon>
        <taxon>Actinomycetota</taxon>
        <taxon>Actinomycetes</taxon>
        <taxon>Kitasatosporales</taxon>
        <taxon>Streptomycetaceae</taxon>
        <taxon>Streptomyces</taxon>
    </lineage>
</organism>
<evidence type="ECO:0000256" key="1">
    <source>
        <dbReference type="ARBA" id="ARBA00022670"/>
    </source>
</evidence>
<protein>
    <recommendedName>
        <fullName evidence="8">Peptidase M48 domain-containing protein</fullName>
    </recommendedName>
</protein>
<feature type="transmembrane region" description="Helical" evidence="7">
    <location>
        <begin position="28"/>
        <end position="49"/>
    </location>
</feature>
<keyword evidence="5 6" id="KW-0482">Metalloprotease</keyword>
<dbReference type="STRING" id="1352936.M878_42550"/>
<comment type="caution">
    <text evidence="9">The sequence shown here is derived from an EMBL/GenBank/DDBJ whole genome shotgun (WGS) entry which is preliminary data.</text>
</comment>
<evidence type="ECO:0000256" key="7">
    <source>
        <dbReference type="SAM" id="Phobius"/>
    </source>
</evidence>
<name>V6JH89_STRRC</name>
<dbReference type="Proteomes" id="UP000017984">
    <property type="component" value="Chromosome"/>
</dbReference>
<comment type="similarity">
    <text evidence="6">Belongs to the peptidase M48 family.</text>
</comment>
<keyword evidence="7" id="KW-0812">Transmembrane</keyword>
<dbReference type="RefSeq" id="WP_023553324.1">
    <property type="nucleotide sequence ID" value="NZ_CM002285.1"/>
</dbReference>
<keyword evidence="2" id="KW-0479">Metal-binding</keyword>
<evidence type="ECO:0000256" key="3">
    <source>
        <dbReference type="ARBA" id="ARBA00022801"/>
    </source>
</evidence>
<keyword evidence="7" id="KW-1133">Transmembrane helix</keyword>
<dbReference type="PATRIC" id="fig|1352936.5.peg.8807"/>
<proteinExistence type="inferred from homology"/>
<evidence type="ECO:0000313" key="9">
    <source>
        <dbReference type="EMBL" id="EST19247.1"/>
    </source>
</evidence>
<dbReference type="InterPro" id="IPR052173">
    <property type="entry name" value="Beta-lactam_resp_regulator"/>
</dbReference>
<dbReference type="EMBL" id="AWQX01000383">
    <property type="protein sequence ID" value="EST19247.1"/>
    <property type="molecule type" value="Genomic_DNA"/>
</dbReference>
<dbReference type="Pfam" id="PF01435">
    <property type="entry name" value="Peptidase_M48"/>
    <property type="match status" value="1"/>
</dbReference>
<evidence type="ECO:0000256" key="5">
    <source>
        <dbReference type="ARBA" id="ARBA00023049"/>
    </source>
</evidence>
<evidence type="ECO:0000256" key="4">
    <source>
        <dbReference type="ARBA" id="ARBA00022833"/>
    </source>
</evidence>
<dbReference type="GO" id="GO:0006508">
    <property type="term" value="P:proteolysis"/>
    <property type="evidence" value="ECO:0007669"/>
    <property type="project" value="UniProtKB-KW"/>
</dbReference>
<dbReference type="CDD" id="cd07326">
    <property type="entry name" value="M56_BlaR1_MecR1_like"/>
    <property type="match status" value="1"/>
</dbReference>
<feature type="transmembrane region" description="Helical" evidence="7">
    <location>
        <begin position="213"/>
        <end position="231"/>
    </location>
</feature>
<accession>V6JH89</accession>
<dbReference type="GO" id="GO:0046872">
    <property type="term" value="F:metal ion binding"/>
    <property type="evidence" value="ECO:0007669"/>
    <property type="project" value="UniProtKB-KW"/>
</dbReference>
<dbReference type="PANTHER" id="PTHR34978:SF3">
    <property type="entry name" value="SLR0241 PROTEIN"/>
    <property type="match status" value="1"/>
</dbReference>
<sequence>MLYWADAFQDEAHRSPVALASYDPVPDVMGVLAGALLMGGLLRALAVVWRRWSSLRALALPRGRPAAGDLVVIEADRPDAYALPGRPRRVVVTTAMLRALPADEPAVLLAHERAHLLHRHHLYATVAEAVAACNPMLRPVRDHTTFHIERWADEEAAQTTGSRPLVARSLIRAALAIADAARTREPQGVLAYLRHRVTARVGALHAERPNSHWGAVLAAVAVTALTCLALAEVTSGLARCLRVLHLS</sequence>
<keyword evidence="3 6" id="KW-0378">Hydrolase</keyword>
<evidence type="ECO:0000256" key="6">
    <source>
        <dbReference type="RuleBase" id="RU003983"/>
    </source>
</evidence>
<dbReference type="PANTHER" id="PTHR34978">
    <property type="entry name" value="POSSIBLE SENSOR-TRANSDUCER PROTEIN BLAR"/>
    <property type="match status" value="1"/>
</dbReference>
<reference evidence="9 10" key="1">
    <citation type="journal article" date="2014" name="Genome Announc.">
        <title>Draft Genome Sequence of Streptomyces roseochromogenes subsp. oscitans DS 12.976, Producer of the Aminocoumarin Antibiotic Clorobiocin.</title>
        <authorList>
            <person name="Ruckert C."/>
            <person name="Kalinowski J."/>
            <person name="Heide L."/>
            <person name="Apel A.K."/>
        </authorList>
    </citation>
    <scope>NUCLEOTIDE SEQUENCE [LARGE SCALE GENOMIC DNA]</scope>
    <source>
        <strain evidence="9 10">DS 12.976</strain>
    </source>
</reference>
<keyword evidence="10" id="KW-1185">Reference proteome</keyword>